<dbReference type="PATRIC" id="fig|1007676.4.peg.2227"/>
<dbReference type="InterPro" id="IPR006805">
    <property type="entry name" value="Anth_synth_I_N"/>
</dbReference>
<evidence type="ECO:0000256" key="5">
    <source>
        <dbReference type="ARBA" id="ARBA00022842"/>
    </source>
</evidence>
<dbReference type="PANTHER" id="PTHR11236">
    <property type="entry name" value="AMINOBENZOATE/ANTHRANILATE SYNTHASE"/>
    <property type="match status" value="1"/>
</dbReference>
<keyword evidence="6" id="KW-0456">Lyase</keyword>
<comment type="cofactor">
    <cofactor evidence="1">
        <name>Mg(2+)</name>
        <dbReference type="ChEBI" id="CHEBI:18420"/>
    </cofactor>
</comment>
<organism evidence="11 12">
    <name type="scientific">Companilactobacillus ginsenosidimutans</name>
    <dbReference type="NCBI Taxonomy" id="1007676"/>
    <lineage>
        <taxon>Bacteria</taxon>
        <taxon>Bacillati</taxon>
        <taxon>Bacillota</taxon>
        <taxon>Bacilli</taxon>
        <taxon>Lactobacillales</taxon>
        <taxon>Lactobacillaceae</taxon>
        <taxon>Companilactobacillus</taxon>
    </lineage>
</organism>
<sequence length="487" mass="54622">MNLNELKKISVNYPAVPVTINFKLDDFDPIDLTKNLNDAVGPCFLFTGKPKPDEDGFSFIGINPEETITYKDGILAVEKNGLVNESETALKPYLEKILTQYRIPKIDSLPPFMGGLAGYLSYDYARFANPTLPQHLNNPHNLNDADFLLIKKVIAYNHKTHIVTLSKIVSSDKLTEHYENTIVELEELQDLILSENHPAELPKFKMLSKLQLHFNRDEFAEKVDQTKRHIVDGDIFQLILSNPQNAKMSGSLFSVTKTLFHDSPAPYQFFYKHGDFETVGSSPETLISKHDDRLFTYPLAGTRRRGKTAEEDEKLAYELTHSTKELSEHNMLIDLGRNDLGRVSQFGSVKVTRTRKLLYFSNVMHMGSTVESLADPDKSSVDIVESLMPAGTLSGAPKISAMKIISELEGQKRGIYGGCLGYFDFSGDLDFCIGIRLAYRQNDNLVVHSGAGIVADSIAKNEYQEFNNKARNVVDALNKTNQTEVLS</sequence>
<comment type="function">
    <text evidence="7">Part of a heterotetrameric complex that catalyzes the two-step biosynthesis of anthranilate, an intermediate in the biosynthesis of L-tryptophan. In the first step, the glutamine-binding beta subunit (TrpG) of anthranilate synthase (AS) provides the glutamine amidotransferase activity which generates ammonia as a substrate that, along with chorismate, is used in the second step, catalyzed by the large alpha subunit of AS (TrpE) to produce anthranilate. In the absence of TrpG, TrpE can synthesize anthranilate directly from chorismate and high concentrations of ammonia.</text>
</comment>
<dbReference type="PANTHER" id="PTHR11236:SF48">
    <property type="entry name" value="ISOCHORISMATE SYNTHASE MENF"/>
    <property type="match status" value="1"/>
</dbReference>
<keyword evidence="5" id="KW-0460">Magnesium</keyword>
<dbReference type="SUPFAM" id="SSF56322">
    <property type="entry name" value="ADC synthase"/>
    <property type="match status" value="1"/>
</dbReference>
<dbReference type="PRINTS" id="PR00095">
    <property type="entry name" value="ANTSNTHASEI"/>
</dbReference>
<protein>
    <recommendedName>
        <fullName evidence="3">Anthranilate synthase component 1</fullName>
    </recommendedName>
</protein>
<feature type="domain" description="Anthranilate synthase component I N-terminal" evidence="10">
    <location>
        <begin position="25"/>
        <end position="165"/>
    </location>
</feature>
<dbReference type="AlphaFoldDB" id="A0A0H4QJB1"/>
<evidence type="ECO:0000259" key="9">
    <source>
        <dbReference type="Pfam" id="PF00425"/>
    </source>
</evidence>
<dbReference type="RefSeq" id="WP_048705733.1">
    <property type="nucleotide sequence ID" value="NZ_CP012034.1"/>
</dbReference>
<dbReference type="GO" id="GO:0004049">
    <property type="term" value="F:anthranilate synthase activity"/>
    <property type="evidence" value="ECO:0007669"/>
    <property type="project" value="UniProtKB-EC"/>
</dbReference>
<evidence type="ECO:0000256" key="1">
    <source>
        <dbReference type="ARBA" id="ARBA00001946"/>
    </source>
</evidence>
<dbReference type="EMBL" id="CP012034">
    <property type="protein sequence ID" value="AKP68007.1"/>
    <property type="molecule type" value="Genomic_DNA"/>
</dbReference>
<dbReference type="Pfam" id="PF00425">
    <property type="entry name" value="Chorismate_bind"/>
    <property type="match status" value="1"/>
</dbReference>
<dbReference type="Pfam" id="PF04715">
    <property type="entry name" value="Anth_synt_I_N"/>
    <property type="match status" value="1"/>
</dbReference>
<dbReference type="Gene3D" id="3.60.120.10">
    <property type="entry name" value="Anthranilate synthase"/>
    <property type="match status" value="1"/>
</dbReference>
<dbReference type="InterPro" id="IPR019999">
    <property type="entry name" value="Anth_synth_I-like"/>
</dbReference>
<keyword evidence="12" id="KW-1185">Reference proteome</keyword>
<evidence type="ECO:0000313" key="12">
    <source>
        <dbReference type="Proteomes" id="UP000036106"/>
    </source>
</evidence>
<evidence type="ECO:0000259" key="10">
    <source>
        <dbReference type="Pfam" id="PF04715"/>
    </source>
</evidence>
<evidence type="ECO:0000256" key="6">
    <source>
        <dbReference type="ARBA" id="ARBA00023239"/>
    </source>
</evidence>
<dbReference type="InterPro" id="IPR015890">
    <property type="entry name" value="Chorismate_C"/>
</dbReference>
<feature type="domain" description="Chorismate-utilising enzyme C-terminal" evidence="9">
    <location>
        <begin position="216"/>
        <end position="469"/>
    </location>
</feature>
<evidence type="ECO:0000256" key="3">
    <source>
        <dbReference type="ARBA" id="ARBA00020653"/>
    </source>
</evidence>
<dbReference type="InterPro" id="IPR005801">
    <property type="entry name" value="ADC_synthase"/>
</dbReference>
<gene>
    <name evidence="11" type="ORF">ABM34_10995</name>
</gene>
<dbReference type="Proteomes" id="UP000036106">
    <property type="component" value="Chromosome"/>
</dbReference>
<dbReference type="STRING" id="1007676.ABM34_10995"/>
<evidence type="ECO:0000256" key="7">
    <source>
        <dbReference type="ARBA" id="ARBA00025634"/>
    </source>
</evidence>
<comment type="catalytic activity">
    <reaction evidence="8">
        <text>chorismate + L-glutamine = anthranilate + pyruvate + L-glutamate + H(+)</text>
        <dbReference type="Rhea" id="RHEA:21732"/>
        <dbReference type="ChEBI" id="CHEBI:15361"/>
        <dbReference type="ChEBI" id="CHEBI:15378"/>
        <dbReference type="ChEBI" id="CHEBI:16567"/>
        <dbReference type="ChEBI" id="CHEBI:29748"/>
        <dbReference type="ChEBI" id="CHEBI:29985"/>
        <dbReference type="ChEBI" id="CHEBI:58359"/>
        <dbReference type="EC" id="4.1.3.27"/>
    </reaction>
</comment>
<evidence type="ECO:0000256" key="2">
    <source>
        <dbReference type="ARBA" id="ARBA00011575"/>
    </source>
</evidence>
<evidence type="ECO:0000313" key="11">
    <source>
        <dbReference type="EMBL" id="AKP68007.1"/>
    </source>
</evidence>
<comment type="subunit">
    <text evidence="2">Heterotetramer consisting of two non-identical subunits: a beta subunit (TrpG) and a large alpha subunit (TrpE).</text>
</comment>
<proteinExistence type="predicted"/>
<dbReference type="OrthoDB" id="9803598at2"/>
<evidence type="ECO:0000256" key="8">
    <source>
        <dbReference type="ARBA" id="ARBA00047683"/>
    </source>
</evidence>
<dbReference type="GO" id="GO:0046872">
    <property type="term" value="F:metal ion binding"/>
    <property type="evidence" value="ECO:0007669"/>
    <property type="project" value="UniProtKB-KW"/>
</dbReference>
<reference evidence="12" key="1">
    <citation type="submission" date="2015-07" db="EMBL/GenBank/DDBJ databases">
        <title>Lactobacillus ginsenosidimutans/EMML 3141/ whole genome sequencing.</title>
        <authorList>
            <person name="Kim M.K."/>
            <person name="Im W.-T."/>
            <person name="Srinivasan S."/>
            <person name="Lee J.-J."/>
        </authorList>
    </citation>
    <scope>NUCLEOTIDE SEQUENCE [LARGE SCALE GENOMIC DNA]</scope>
    <source>
        <strain evidence="12">EMML 3041</strain>
    </source>
</reference>
<dbReference type="KEGG" id="lgn:ABM34_10995"/>
<accession>A0A0H4QJB1</accession>
<name>A0A0H4QJB1_9LACO</name>
<dbReference type="GO" id="GO:0000162">
    <property type="term" value="P:L-tryptophan biosynthetic process"/>
    <property type="evidence" value="ECO:0007669"/>
    <property type="project" value="TreeGrafter"/>
</dbReference>
<keyword evidence="4" id="KW-0479">Metal-binding</keyword>
<evidence type="ECO:0000256" key="4">
    <source>
        <dbReference type="ARBA" id="ARBA00022723"/>
    </source>
</evidence>